<proteinExistence type="predicted"/>
<protein>
    <recommendedName>
        <fullName evidence="4">Crinkler (CRN) family protein</fullName>
    </recommendedName>
</protein>
<keyword evidence="1" id="KW-0812">Transmembrane</keyword>
<dbReference type="Proteomes" id="UP001632037">
    <property type="component" value="Unassembled WGS sequence"/>
</dbReference>
<evidence type="ECO:0000313" key="3">
    <source>
        <dbReference type="Proteomes" id="UP001632037"/>
    </source>
</evidence>
<gene>
    <name evidence="2" type="ORF">V7S43_005631</name>
</gene>
<dbReference type="EMBL" id="JBIMZQ010000009">
    <property type="protein sequence ID" value="KAL3669249.1"/>
    <property type="molecule type" value="Genomic_DNA"/>
</dbReference>
<comment type="caution">
    <text evidence="2">The sequence shown here is derived from an EMBL/GenBank/DDBJ whole genome shotgun (WGS) entry which is preliminary data.</text>
</comment>
<accession>A0ABD3FUG9</accession>
<keyword evidence="1" id="KW-1133">Transmembrane helix</keyword>
<keyword evidence="1" id="KW-0472">Membrane</keyword>
<organism evidence="2 3">
    <name type="scientific">Phytophthora oleae</name>
    <dbReference type="NCBI Taxonomy" id="2107226"/>
    <lineage>
        <taxon>Eukaryota</taxon>
        <taxon>Sar</taxon>
        <taxon>Stramenopiles</taxon>
        <taxon>Oomycota</taxon>
        <taxon>Peronosporomycetes</taxon>
        <taxon>Peronosporales</taxon>
        <taxon>Peronosporaceae</taxon>
        <taxon>Phytophthora</taxon>
    </lineage>
</organism>
<keyword evidence="3" id="KW-1185">Reference proteome</keyword>
<dbReference type="AlphaFoldDB" id="A0ABD3FUG9"/>
<name>A0ABD3FUG9_9STRA</name>
<evidence type="ECO:0000256" key="1">
    <source>
        <dbReference type="SAM" id="Phobius"/>
    </source>
</evidence>
<feature type="transmembrane region" description="Helical" evidence="1">
    <location>
        <begin position="187"/>
        <end position="213"/>
    </location>
</feature>
<evidence type="ECO:0000313" key="2">
    <source>
        <dbReference type="EMBL" id="KAL3669249.1"/>
    </source>
</evidence>
<evidence type="ECO:0008006" key="4">
    <source>
        <dbReference type="Google" id="ProtNLM"/>
    </source>
</evidence>
<reference evidence="2 3" key="1">
    <citation type="submission" date="2024-09" db="EMBL/GenBank/DDBJ databases">
        <title>Genome sequencing and assembly of Phytophthora oleae, isolate VK10A, causative agent of rot of olive drupes.</title>
        <authorList>
            <person name="Conti Taguali S."/>
            <person name="Riolo M."/>
            <person name="La Spada F."/>
            <person name="Cacciola S.O."/>
            <person name="Dionisio G."/>
        </authorList>
    </citation>
    <scope>NUCLEOTIDE SEQUENCE [LARGE SCALE GENOMIC DNA]</scope>
    <source>
        <strain evidence="2 3">VK10A</strain>
    </source>
</reference>
<sequence>MDVIDTTWMDNNVHSIRHSYFYLNPTILVDVDGNAVTFAASAFVGIEDVDAFLWEVKKEYSDSYLAGIAPSDLSVFENRAATEALAEDASIGSFGGSENDALIVQVPTQRRVDTDEQPPHKKARSSTVIEDENMQSIGHNLNIDAWHVGGIDLNIRQVESDFPEWFYVRKESLKIFKVFKALMEAKLHVVFVGTPGAGKGMLVVLFAFYMALVQKKRVVLFRKLKGKGCTMLYLDAENEQYWRKDKAAIRDIYLLENRDFELCLDGLDYNDVDNHFGTLAGFRLLATVQYPMKDNDTPVLRRCLVPFWSLSDLNAIGAYHEWSEHAIKDRYFYSGGNLRDFLSERDTVERSIDQAVQSIEPADLELLNKLFWGIAERQVDRLRMTGIRANDHLSYYEELWSKGRMLGDDGLMSIAFENYVHTLARDGKMIELQVRAYDRVKAREHTYVALEFEAKSCRNDGKNAAECDEAMKRLASSSDDYWYPSRRCLQTIDSVAKLNMGGQSNVVGLIQITKSDYHKIDSKALDKYAGFFPNGSRYIVLVPNKETCDKFRLDPASPDTKVPLDVAYITTWCL</sequence>